<feature type="domain" description="MYND-type" evidence="5">
    <location>
        <begin position="136"/>
        <end position="173"/>
    </location>
</feature>
<protein>
    <submittedName>
        <fullName evidence="7">Programmed cell death 2</fullName>
    </submittedName>
</protein>
<organism evidence="6 8">
    <name type="scientific">Oncorhynchus mykiss</name>
    <name type="common">Rainbow trout</name>
    <name type="synonym">Salmo gairdneri</name>
    <dbReference type="NCBI Taxonomy" id="8022"/>
    <lineage>
        <taxon>Eukaryota</taxon>
        <taxon>Metazoa</taxon>
        <taxon>Chordata</taxon>
        <taxon>Craniata</taxon>
        <taxon>Vertebrata</taxon>
        <taxon>Euteleostomi</taxon>
        <taxon>Actinopterygii</taxon>
        <taxon>Neopterygii</taxon>
        <taxon>Teleostei</taxon>
        <taxon>Protacanthopterygii</taxon>
        <taxon>Salmoniformes</taxon>
        <taxon>Salmonidae</taxon>
        <taxon>Salmoninae</taxon>
        <taxon>Oncorhynchus</taxon>
    </lineage>
</organism>
<dbReference type="GO" id="GO:0030218">
    <property type="term" value="P:erythrocyte differentiation"/>
    <property type="evidence" value="ECO:0007669"/>
    <property type="project" value="Ensembl"/>
</dbReference>
<dbReference type="PANTHER" id="PTHR12298">
    <property type="entry name" value="PCDC2 PROGRAMMED CELL DEATH PROTEIN 2 -RELATED"/>
    <property type="match status" value="1"/>
</dbReference>
<evidence type="ECO:0000313" key="9">
    <source>
        <dbReference type="Proteomes" id="UP000694395"/>
    </source>
</evidence>
<evidence type="ECO:0000313" key="7">
    <source>
        <dbReference type="Ensembl" id="ENSOMYP00000070587.1"/>
    </source>
</evidence>
<dbReference type="PaxDb" id="8022-A0A060YK66"/>
<dbReference type="Gene3D" id="6.10.140.2220">
    <property type="match status" value="1"/>
</dbReference>
<dbReference type="AlphaFoldDB" id="A0A060YK66"/>
<reference evidence="6" key="1">
    <citation type="journal article" date="2014" name="Nat. Commun.">
        <title>The rainbow trout genome provides novel insights into evolution after whole-genome duplication in vertebrates.</title>
        <authorList>
            <person name="Berthelot C."/>
            <person name="Brunet F."/>
            <person name="Chalopin D."/>
            <person name="Juanchich A."/>
            <person name="Bernard M."/>
            <person name="Noel B."/>
            <person name="Bento P."/>
            <person name="Da Silva C."/>
            <person name="Labadie K."/>
            <person name="Alberti A."/>
            <person name="Aury J.M."/>
            <person name="Louis A."/>
            <person name="Dehais P."/>
            <person name="Bardou P."/>
            <person name="Montfort J."/>
            <person name="Klopp C."/>
            <person name="Cabau C."/>
            <person name="Gaspin C."/>
            <person name="Thorgaard G.H."/>
            <person name="Boussaha M."/>
            <person name="Quillet E."/>
            <person name="Guyomard R."/>
            <person name="Galiana D."/>
            <person name="Bobe J."/>
            <person name="Volff J.N."/>
            <person name="Genet C."/>
            <person name="Wincker P."/>
            <person name="Jaillon O."/>
            <person name="Roest Crollius H."/>
            <person name="Guiguen Y."/>
        </authorList>
    </citation>
    <scope>NUCLEOTIDE SEQUENCE [LARGE SCALE GENOMIC DNA]</scope>
</reference>
<dbReference type="Proteomes" id="UP000193380">
    <property type="component" value="Unassembled WGS sequence"/>
</dbReference>
<keyword evidence="9" id="KW-1185">Reference proteome</keyword>
<reference evidence="6" key="2">
    <citation type="submission" date="2014-03" db="EMBL/GenBank/DDBJ databases">
        <authorList>
            <person name="Genoscope - CEA"/>
        </authorList>
    </citation>
    <scope>NUCLEOTIDE SEQUENCE</scope>
</reference>
<sequence length="347" mass="39430">MAETGVALGFLEEAENWQLQSHQFPSKVGGKPAWLSQLDIPGLPELECGKCHLPTAFLMQVYAPITGQDRSFHRTIFVFCCKTPDCYSRNDSRCLKVFRSQLPRRNDFYPYNPPSDEDPNWTERDPCVHSSGVKLCKLCGCPGQKVCSKCHAVSYCSKEHQTIDWKHCHKKECCKQVPSSAVPSPFLFPELELVTEPEEHQKEESSQTVGDAQNNVECSSLVDDLAETELENMAMQETEDGKVFQKFKRRIASEPHQVLRYFRDGSPLWVSSEHVPVEKGIPHCSCGSRRIFEFQVMPQLLNDLKVDSPDASIDWGTLAVYTCADSCDQGNKYSSEFIWKQDFTEQK</sequence>
<dbReference type="GO" id="GO:0005634">
    <property type="term" value="C:nucleus"/>
    <property type="evidence" value="ECO:0007669"/>
    <property type="project" value="TreeGrafter"/>
</dbReference>
<dbReference type="Proteomes" id="UP000694395">
    <property type="component" value="Chromosome 23"/>
</dbReference>
<dbReference type="CTD" id="5134"/>
<dbReference type="STRING" id="8022.A0A060YK66"/>
<evidence type="ECO:0000256" key="1">
    <source>
        <dbReference type="ARBA" id="ARBA00022723"/>
    </source>
</evidence>
<dbReference type="InterPro" id="IPR007320">
    <property type="entry name" value="PDCD2_C"/>
</dbReference>
<dbReference type="Pfam" id="PF01753">
    <property type="entry name" value="zf-MYND"/>
    <property type="match status" value="1"/>
</dbReference>
<dbReference type="SUPFAM" id="SSF144232">
    <property type="entry name" value="HIT/MYND zinc finger-like"/>
    <property type="match status" value="1"/>
</dbReference>
<proteinExistence type="predicted"/>
<dbReference type="Pfam" id="PF04194">
    <property type="entry name" value="PDCD2_C"/>
    <property type="match status" value="1"/>
</dbReference>
<name>A0A060YK66_ONCMY</name>
<evidence type="ECO:0000256" key="3">
    <source>
        <dbReference type="ARBA" id="ARBA00022833"/>
    </source>
</evidence>
<dbReference type="KEGG" id="omy:110502969"/>
<evidence type="ECO:0000313" key="6">
    <source>
        <dbReference type="EMBL" id="CDQ89824.1"/>
    </source>
</evidence>
<dbReference type="PANTHER" id="PTHR12298:SF4">
    <property type="entry name" value="PROGRAMMED CELL DEATH PROTEIN 2"/>
    <property type="match status" value="1"/>
</dbReference>
<dbReference type="Ensembl" id="ENSOMYT00000076847.2">
    <property type="protein sequence ID" value="ENSOMYP00000070587.1"/>
    <property type="gene ID" value="ENSOMYG00000032672.2"/>
</dbReference>
<dbReference type="GeneTree" id="ENSGT00940000156603"/>
<dbReference type="InterPro" id="IPR002893">
    <property type="entry name" value="Znf_MYND"/>
</dbReference>
<evidence type="ECO:0000259" key="5">
    <source>
        <dbReference type="PROSITE" id="PS50865"/>
    </source>
</evidence>
<evidence type="ECO:0000256" key="2">
    <source>
        <dbReference type="ARBA" id="ARBA00022771"/>
    </source>
</evidence>
<reference evidence="7 9" key="3">
    <citation type="submission" date="2020-07" db="EMBL/GenBank/DDBJ databases">
        <title>A long reads based de novo assembly of the rainbow trout Arlee double haploid line genome.</title>
        <authorList>
            <person name="Gao G."/>
            <person name="Palti Y."/>
        </authorList>
    </citation>
    <scope>NUCLEOTIDE SEQUENCE [LARGE SCALE GENOMIC DNA]</scope>
</reference>
<dbReference type="GO" id="GO:0005737">
    <property type="term" value="C:cytoplasm"/>
    <property type="evidence" value="ECO:0007669"/>
    <property type="project" value="InterPro"/>
</dbReference>
<dbReference type="GO" id="GO:0060218">
    <property type="term" value="P:hematopoietic stem cell differentiation"/>
    <property type="evidence" value="ECO:0007669"/>
    <property type="project" value="Ensembl"/>
</dbReference>
<evidence type="ECO:0000256" key="4">
    <source>
        <dbReference type="PROSITE-ProRule" id="PRU00134"/>
    </source>
</evidence>
<dbReference type="PROSITE" id="PS50865">
    <property type="entry name" value="ZF_MYND_2"/>
    <property type="match status" value="1"/>
</dbReference>
<dbReference type="OrthoDB" id="443682at2759"/>
<dbReference type="GO" id="GO:0007088">
    <property type="term" value="P:regulation of mitotic nuclear division"/>
    <property type="evidence" value="ECO:0007669"/>
    <property type="project" value="Ensembl"/>
</dbReference>
<keyword evidence="2 4" id="KW-0863">Zinc-finger</keyword>
<reference evidence="7" key="4">
    <citation type="submission" date="2025-05" db="UniProtKB">
        <authorList>
            <consortium name="Ensembl"/>
        </authorList>
    </citation>
    <scope>IDENTIFICATION</scope>
</reference>
<dbReference type="EMBL" id="FR909861">
    <property type="protein sequence ID" value="CDQ89824.1"/>
    <property type="molecule type" value="Genomic_DNA"/>
</dbReference>
<keyword evidence="3" id="KW-0862">Zinc</keyword>
<gene>
    <name evidence="6" type="ORF">GSONMT00033785001</name>
</gene>
<evidence type="ECO:0000313" key="8">
    <source>
        <dbReference type="Proteomes" id="UP000193380"/>
    </source>
</evidence>
<keyword evidence="1" id="KW-0479">Metal-binding</keyword>
<accession>A0A060YK66</accession>
<dbReference type="GO" id="GO:0008270">
    <property type="term" value="F:zinc ion binding"/>
    <property type="evidence" value="ECO:0007669"/>
    <property type="project" value="UniProtKB-KW"/>
</dbReference>